<protein>
    <recommendedName>
        <fullName evidence="1">AAA domain-containing protein</fullName>
    </recommendedName>
</protein>
<dbReference type="Gene3D" id="3.40.50.300">
    <property type="entry name" value="P-loop containing nucleotide triphosphate hydrolases"/>
    <property type="match status" value="1"/>
</dbReference>
<gene>
    <name evidence="2" type="ORF">DLM78_22490</name>
</gene>
<evidence type="ECO:0000313" key="2">
    <source>
        <dbReference type="EMBL" id="RHX83276.1"/>
    </source>
</evidence>
<dbReference type="AlphaFoldDB" id="A0A8B3CI04"/>
<organism evidence="2 3">
    <name type="scientific">Leptospira stimsonii</name>
    <dbReference type="NCBI Taxonomy" id="2202203"/>
    <lineage>
        <taxon>Bacteria</taxon>
        <taxon>Pseudomonadati</taxon>
        <taxon>Spirochaetota</taxon>
        <taxon>Spirochaetia</taxon>
        <taxon>Leptospirales</taxon>
        <taxon>Leptospiraceae</taxon>
        <taxon>Leptospira</taxon>
    </lineage>
</organism>
<dbReference type="RefSeq" id="WP_118984003.1">
    <property type="nucleotide sequence ID" value="NZ_QHCS01000010.1"/>
</dbReference>
<evidence type="ECO:0000259" key="1">
    <source>
        <dbReference type="Pfam" id="PF13614"/>
    </source>
</evidence>
<dbReference type="CDD" id="cd02042">
    <property type="entry name" value="ParAB_family"/>
    <property type="match status" value="1"/>
</dbReference>
<dbReference type="PANTHER" id="PTHR13696">
    <property type="entry name" value="P-LOOP CONTAINING NUCLEOSIDE TRIPHOSPHATE HYDROLASE"/>
    <property type="match status" value="1"/>
</dbReference>
<dbReference type="Proteomes" id="UP000266669">
    <property type="component" value="Unassembled WGS sequence"/>
</dbReference>
<dbReference type="EMBL" id="QHCS01000010">
    <property type="protein sequence ID" value="RHX83276.1"/>
    <property type="molecule type" value="Genomic_DNA"/>
</dbReference>
<feature type="domain" description="AAA" evidence="1">
    <location>
        <begin position="1"/>
        <end position="178"/>
    </location>
</feature>
<dbReference type="SUPFAM" id="SSF52540">
    <property type="entry name" value="P-loop containing nucleoside triphosphate hydrolases"/>
    <property type="match status" value="1"/>
</dbReference>
<accession>A0A8B3CI04</accession>
<reference evidence="3" key="1">
    <citation type="submission" date="2018-05" db="EMBL/GenBank/DDBJ databases">
        <title>Leptospira yasudae sp. nov. and Leptospira stimsonii sp. nov., two pathogenic species of the genus Leptospira isolated from environmental sources.</title>
        <authorList>
            <person name="Casanovas-Massana A."/>
            <person name="Hamond C."/>
            <person name="Santos L.A."/>
            <person name="Hacker K.P."/>
            <person name="Balassiano I."/>
            <person name="Medeiros M.A."/>
            <person name="Reis M.G."/>
            <person name="Ko A.I."/>
            <person name="Wunder E.A."/>
        </authorList>
    </citation>
    <scope>NUCLEOTIDE SEQUENCE [LARGE SCALE GENOMIC DNA]</scope>
    <source>
        <strain evidence="3">AMB6-RJ</strain>
    </source>
</reference>
<sequence>MKIIPICSGKGGVGKTTNTIYLGQTLSHLGYKVLVIDFDFNRSLSKFMFSHFKINQNEAISKNSFNMLSDTDSFENYIFKTGQGIDFIPAVDRLKKVDLEFYDDPRLKFRFEKLLRNLNYDFILLDLHNVVNVVLLAALHCADHVISPLEYGTWSLDGTDDMLKVFKETEAGLKKKIKFTVVPSRISKNKIEELIEVCEHNGLYVSKFANINDNTVHTASNLGEFLNPKKHSAFDRFLILANEVANGRKK</sequence>
<dbReference type="InterPro" id="IPR050678">
    <property type="entry name" value="DNA_Partitioning_ATPase"/>
</dbReference>
<dbReference type="Pfam" id="PF13614">
    <property type="entry name" value="AAA_31"/>
    <property type="match status" value="1"/>
</dbReference>
<proteinExistence type="predicted"/>
<dbReference type="PANTHER" id="PTHR13696:SF99">
    <property type="entry name" value="COBYRINIC ACID AC-DIAMIDE SYNTHASE"/>
    <property type="match status" value="1"/>
</dbReference>
<comment type="caution">
    <text evidence="2">The sequence shown here is derived from an EMBL/GenBank/DDBJ whole genome shotgun (WGS) entry which is preliminary data.</text>
</comment>
<evidence type="ECO:0000313" key="3">
    <source>
        <dbReference type="Proteomes" id="UP000266669"/>
    </source>
</evidence>
<name>A0A8B3CI04_9LEPT</name>
<dbReference type="InterPro" id="IPR027417">
    <property type="entry name" value="P-loop_NTPase"/>
</dbReference>
<dbReference type="InterPro" id="IPR025669">
    <property type="entry name" value="AAA_dom"/>
</dbReference>